<comment type="caution">
    <text evidence="2">The sequence shown here is derived from an EMBL/GenBank/DDBJ whole genome shotgun (WGS) entry which is preliminary data.</text>
</comment>
<dbReference type="SUPFAM" id="SSF141371">
    <property type="entry name" value="PilZ domain-like"/>
    <property type="match status" value="1"/>
</dbReference>
<evidence type="ECO:0000313" key="2">
    <source>
        <dbReference type="EMBL" id="TXC69141.1"/>
    </source>
</evidence>
<dbReference type="Pfam" id="PF07238">
    <property type="entry name" value="PilZ"/>
    <property type="match status" value="1"/>
</dbReference>
<feature type="domain" description="PilZ" evidence="1">
    <location>
        <begin position="33"/>
        <end position="112"/>
    </location>
</feature>
<name>A0A5C6UAA2_9SPHN</name>
<organism evidence="2 3">
    <name type="scientific">Flavisphingopyxis soli</name>
    <dbReference type="NCBI Taxonomy" id="2601267"/>
    <lineage>
        <taxon>Bacteria</taxon>
        <taxon>Pseudomonadati</taxon>
        <taxon>Pseudomonadota</taxon>
        <taxon>Alphaproteobacteria</taxon>
        <taxon>Sphingomonadales</taxon>
        <taxon>Sphingopyxidaceae</taxon>
        <taxon>Flavisphingopyxis</taxon>
    </lineage>
</organism>
<proteinExistence type="predicted"/>
<dbReference type="GO" id="GO:0035438">
    <property type="term" value="F:cyclic-di-GMP binding"/>
    <property type="evidence" value="ECO:0007669"/>
    <property type="project" value="InterPro"/>
</dbReference>
<dbReference type="InterPro" id="IPR009875">
    <property type="entry name" value="PilZ_domain"/>
</dbReference>
<dbReference type="EMBL" id="VOPY01000002">
    <property type="protein sequence ID" value="TXC69141.1"/>
    <property type="molecule type" value="Genomic_DNA"/>
</dbReference>
<protein>
    <submittedName>
        <fullName evidence="2">PilZ domain-containing protein</fullName>
    </submittedName>
</protein>
<accession>A0A5C6UAA2</accession>
<sequence>MTMQSMKLSQSQFMRQLATSGLDRPSWCDHGDDRRSARREPVVIEGILHQAKLKPVTVTVLDFSREGCSFACAGNFREEEPFFVHIDGIEPLRATVAWKGDMRYGCRFDKPIYQAVANHITSTLSRQNNRRDFQKRVNVIKSSIAR</sequence>
<dbReference type="Proteomes" id="UP000321129">
    <property type="component" value="Unassembled WGS sequence"/>
</dbReference>
<evidence type="ECO:0000259" key="1">
    <source>
        <dbReference type="Pfam" id="PF07238"/>
    </source>
</evidence>
<evidence type="ECO:0000313" key="3">
    <source>
        <dbReference type="Proteomes" id="UP000321129"/>
    </source>
</evidence>
<keyword evidence="3" id="KW-1185">Reference proteome</keyword>
<gene>
    <name evidence="2" type="ORF">FSZ31_09465</name>
</gene>
<dbReference type="AlphaFoldDB" id="A0A5C6UAA2"/>
<reference evidence="2 3" key="1">
    <citation type="submission" date="2019-08" db="EMBL/GenBank/DDBJ databases">
        <title>Sphingorhabdus soil sp. nov., isolated from arctic soil.</title>
        <authorList>
            <person name="Liu Y."/>
        </authorList>
    </citation>
    <scope>NUCLEOTIDE SEQUENCE [LARGE SCALE GENOMIC DNA]</scope>
    <source>
        <strain evidence="2 3">D-2Q-5-6</strain>
    </source>
</reference>